<evidence type="ECO:0000256" key="4">
    <source>
        <dbReference type="ARBA" id="ARBA00022729"/>
    </source>
</evidence>
<feature type="non-terminal residue" evidence="7">
    <location>
        <position position="1"/>
    </location>
</feature>
<dbReference type="AlphaFoldDB" id="A0A8K0CHL7"/>
<dbReference type="InterPro" id="IPR004911">
    <property type="entry name" value="Interferon-induced_GILT"/>
</dbReference>
<comment type="subcellular location">
    <subcellularLocation>
        <location evidence="1">Secreted</location>
    </subcellularLocation>
</comment>
<dbReference type="Pfam" id="PF03227">
    <property type="entry name" value="GILT"/>
    <property type="match status" value="1"/>
</dbReference>
<sequence>MKLILLTFSIFFCNSMCLGESFKISIYYETLCPDSIRFFRYQFNRTYEDLLPYMDVDFIPYGHARHTWENGKWNIQCQHGQKECVGNRFHACALAQGNGKEKDVKFISCSMSATNPTSYLKLVE</sequence>
<evidence type="ECO:0000256" key="1">
    <source>
        <dbReference type="ARBA" id="ARBA00004613"/>
    </source>
</evidence>
<reference evidence="7" key="1">
    <citation type="submission" date="2019-08" db="EMBL/GenBank/DDBJ databases">
        <title>The genome of the North American firefly Photinus pyralis.</title>
        <authorList>
            <consortium name="Photinus pyralis genome working group"/>
            <person name="Fallon T.R."/>
            <person name="Sander Lower S.E."/>
            <person name="Weng J.-K."/>
        </authorList>
    </citation>
    <scope>NUCLEOTIDE SEQUENCE</scope>
    <source>
        <strain evidence="7">TRF0915ILg1</strain>
        <tissue evidence="7">Whole body</tissue>
    </source>
</reference>
<feature type="chain" id="PRO_5035453023" description="Gamma-interferon-inducible lysosomal thiol reductase" evidence="6">
    <location>
        <begin position="20"/>
        <end position="124"/>
    </location>
</feature>
<dbReference type="PANTHER" id="PTHR13234">
    <property type="entry name" value="GAMMA-INTERFERON INDUCIBLE LYSOSOMAL THIOL REDUCTASE GILT"/>
    <property type="match status" value="1"/>
</dbReference>
<keyword evidence="3" id="KW-0964">Secreted</keyword>
<proteinExistence type="inferred from homology"/>
<accession>A0A8K0CHL7</accession>
<evidence type="ECO:0000256" key="2">
    <source>
        <dbReference type="ARBA" id="ARBA00005679"/>
    </source>
</evidence>
<dbReference type="PANTHER" id="PTHR13234:SF8">
    <property type="entry name" value="GAMMA-INTERFERON-INDUCIBLE LYSOSOMAL THIOL REDUCTASE"/>
    <property type="match status" value="1"/>
</dbReference>
<dbReference type="OrthoDB" id="958254at2759"/>
<dbReference type="GO" id="GO:0016671">
    <property type="term" value="F:oxidoreductase activity, acting on a sulfur group of donors, disulfide as acceptor"/>
    <property type="evidence" value="ECO:0007669"/>
    <property type="project" value="InterPro"/>
</dbReference>
<comment type="similarity">
    <text evidence="2">Belongs to the GILT family.</text>
</comment>
<keyword evidence="5" id="KW-0325">Glycoprotein</keyword>
<dbReference type="GO" id="GO:0005576">
    <property type="term" value="C:extracellular region"/>
    <property type="evidence" value="ECO:0007669"/>
    <property type="project" value="UniProtKB-SubCell"/>
</dbReference>
<dbReference type="EMBL" id="VTPC01083573">
    <property type="protein sequence ID" value="KAF2887420.1"/>
    <property type="molecule type" value="Genomic_DNA"/>
</dbReference>
<name>A0A8K0CHL7_IGNLU</name>
<gene>
    <name evidence="7" type="ORF">ILUMI_18753</name>
</gene>
<evidence type="ECO:0000256" key="6">
    <source>
        <dbReference type="SAM" id="SignalP"/>
    </source>
</evidence>
<protein>
    <recommendedName>
        <fullName evidence="9">Gamma-interferon-inducible lysosomal thiol reductase</fullName>
    </recommendedName>
</protein>
<evidence type="ECO:0000313" key="7">
    <source>
        <dbReference type="EMBL" id="KAF2887420.1"/>
    </source>
</evidence>
<keyword evidence="4 6" id="KW-0732">Signal</keyword>
<evidence type="ECO:0000256" key="3">
    <source>
        <dbReference type="ARBA" id="ARBA00022525"/>
    </source>
</evidence>
<evidence type="ECO:0008006" key="9">
    <source>
        <dbReference type="Google" id="ProtNLM"/>
    </source>
</evidence>
<feature type="signal peptide" evidence="6">
    <location>
        <begin position="1"/>
        <end position="19"/>
    </location>
</feature>
<evidence type="ECO:0000256" key="5">
    <source>
        <dbReference type="ARBA" id="ARBA00023180"/>
    </source>
</evidence>
<evidence type="ECO:0000313" key="8">
    <source>
        <dbReference type="Proteomes" id="UP000801492"/>
    </source>
</evidence>
<comment type="caution">
    <text evidence="7">The sequence shown here is derived from an EMBL/GenBank/DDBJ whole genome shotgun (WGS) entry which is preliminary data.</text>
</comment>
<keyword evidence="8" id="KW-1185">Reference proteome</keyword>
<organism evidence="7 8">
    <name type="scientific">Ignelater luminosus</name>
    <name type="common">Cucubano</name>
    <name type="synonym">Pyrophorus luminosus</name>
    <dbReference type="NCBI Taxonomy" id="2038154"/>
    <lineage>
        <taxon>Eukaryota</taxon>
        <taxon>Metazoa</taxon>
        <taxon>Ecdysozoa</taxon>
        <taxon>Arthropoda</taxon>
        <taxon>Hexapoda</taxon>
        <taxon>Insecta</taxon>
        <taxon>Pterygota</taxon>
        <taxon>Neoptera</taxon>
        <taxon>Endopterygota</taxon>
        <taxon>Coleoptera</taxon>
        <taxon>Polyphaga</taxon>
        <taxon>Elateriformia</taxon>
        <taxon>Elateroidea</taxon>
        <taxon>Elateridae</taxon>
        <taxon>Agrypninae</taxon>
        <taxon>Pyrophorini</taxon>
        <taxon>Ignelater</taxon>
    </lineage>
</organism>
<dbReference type="Proteomes" id="UP000801492">
    <property type="component" value="Unassembled WGS sequence"/>
</dbReference>